<protein>
    <submittedName>
        <fullName evidence="1">Uncharacterized protein</fullName>
    </submittedName>
</protein>
<keyword evidence="2" id="KW-1185">Reference proteome</keyword>
<name>A0A1Q5U838_9EURO</name>
<evidence type="ECO:0000313" key="2">
    <source>
        <dbReference type="Proteomes" id="UP000186955"/>
    </source>
</evidence>
<organism evidence="1 2">
    <name type="scientific">Penicillium subrubescens</name>
    <dbReference type="NCBI Taxonomy" id="1316194"/>
    <lineage>
        <taxon>Eukaryota</taxon>
        <taxon>Fungi</taxon>
        <taxon>Dikarya</taxon>
        <taxon>Ascomycota</taxon>
        <taxon>Pezizomycotina</taxon>
        <taxon>Eurotiomycetes</taxon>
        <taxon>Eurotiomycetidae</taxon>
        <taxon>Eurotiales</taxon>
        <taxon>Aspergillaceae</taxon>
        <taxon>Penicillium</taxon>
    </lineage>
</organism>
<accession>A0A1Q5U838</accession>
<feature type="non-terminal residue" evidence="1">
    <location>
        <position position="57"/>
    </location>
</feature>
<gene>
    <name evidence="1" type="ORF">PENSUB_5538</name>
</gene>
<evidence type="ECO:0000313" key="1">
    <source>
        <dbReference type="EMBL" id="OKP08624.1"/>
    </source>
</evidence>
<sequence>MYWCEEMRREFSYDLRRKMTMLVCTTLTDEYELDLGGKTQPSVNIDDLLYSTYHLLA</sequence>
<dbReference type="AlphaFoldDB" id="A0A1Q5U838"/>
<reference evidence="1 2" key="1">
    <citation type="submission" date="2016-10" db="EMBL/GenBank/DDBJ databases">
        <title>Genome sequence of the ascomycete fungus Penicillium subrubescens.</title>
        <authorList>
            <person name="De Vries R.P."/>
            <person name="Peng M."/>
            <person name="Dilokpimol A."/>
            <person name="Hilden K."/>
            <person name="Makela M.R."/>
            <person name="Grigoriev I."/>
            <person name="Riley R."/>
            <person name="Granchi Z."/>
        </authorList>
    </citation>
    <scope>NUCLEOTIDE SEQUENCE [LARGE SCALE GENOMIC DNA]</scope>
    <source>
        <strain evidence="1 2">CBS 132785</strain>
    </source>
</reference>
<proteinExistence type="predicted"/>
<dbReference type="STRING" id="1316194.A0A1Q5U838"/>
<comment type="caution">
    <text evidence="1">The sequence shown here is derived from an EMBL/GenBank/DDBJ whole genome shotgun (WGS) entry which is preliminary data.</text>
</comment>
<dbReference type="Proteomes" id="UP000186955">
    <property type="component" value="Unassembled WGS sequence"/>
</dbReference>
<dbReference type="EMBL" id="MNBE01000566">
    <property type="protein sequence ID" value="OKP08624.1"/>
    <property type="molecule type" value="Genomic_DNA"/>
</dbReference>